<dbReference type="InterPro" id="IPR000182">
    <property type="entry name" value="GNAT_dom"/>
</dbReference>
<dbReference type="AlphaFoldDB" id="A0A9P6ZRX5"/>
<dbReference type="Proteomes" id="UP000714275">
    <property type="component" value="Unassembled WGS sequence"/>
</dbReference>
<dbReference type="OrthoDB" id="2019666at2759"/>
<evidence type="ECO:0000259" key="1">
    <source>
        <dbReference type="Pfam" id="PF00583"/>
    </source>
</evidence>
<accession>A0A9P6ZRX5</accession>
<sequence>MYISLVLTSFTYNVLSGTAISDDLMKSCAQLFSTNYDIWGEKASSISKHTKPGQPVKMTGSKLRSQSVSVPDHTVLVTCFQHDKLVGHAFASVWSFEGGVAGWITQLVVDRSLRKRYIATQLLQTLKTHPLFQRVTAIGLVSAHPAACTALAKYTNVGVHAVDLPFIGEHAAKVLAASPIDYIKSAQLRGDLFQKNSDTGAVSSAFTEFYVDHAEPLKALEQFKEKGKWCLGELLEGHEYLALFPVSPGRTLE</sequence>
<evidence type="ECO:0000313" key="3">
    <source>
        <dbReference type="Proteomes" id="UP000714275"/>
    </source>
</evidence>
<dbReference type="SUPFAM" id="SSF55729">
    <property type="entry name" value="Acyl-CoA N-acyltransferases (Nat)"/>
    <property type="match status" value="1"/>
</dbReference>
<protein>
    <recommendedName>
        <fullName evidence="1">N-acetyltransferase domain-containing protein</fullName>
    </recommendedName>
</protein>
<gene>
    <name evidence="2" type="ORF">EV702DRAFT_1120677</name>
</gene>
<name>A0A9P6ZRX5_9AGAM</name>
<dbReference type="InterPro" id="IPR016181">
    <property type="entry name" value="Acyl_CoA_acyltransferase"/>
</dbReference>
<evidence type="ECO:0000313" key="2">
    <source>
        <dbReference type="EMBL" id="KAG1775130.1"/>
    </source>
</evidence>
<proteinExistence type="predicted"/>
<organism evidence="2 3">
    <name type="scientific">Suillus placidus</name>
    <dbReference type="NCBI Taxonomy" id="48579"/>
    <lineage>
        <taxon>Eukaryota</taxon>
        <taxon>Fungi</taxon>
        <taxon>Dikarya</taxon>
        <taxon>Basidiomycota</taxon>
        <taxon>Agaricomycotina</taxon>
        <taxon>Agaricomycetes</taxon>
        <taxon>Agaricomycetidae</taxon>
        <taxon>Boletales</taxon>
        <taxon>Suillineae</taxon>
        <taxon>Suillaceae</taxon>
        <taxon>Suillus</taxon>
    </lineage>
</organism>
<dbReference type="Pfam" id="PF00583">
    <property type="entry name" value="Acetyltransf_1"/>
    <property type="match status" value="1"/>
</dbReference>
<keyword evidence="3" id="KW-1185">Reference proteome</keyword>
<reference evidence="2" key="1">
    <citation type="journal article" date="2020" name="New Phytol.">
        <title>Comparative genomics reveals dynamic genome evolution in host specialist ectomycorrhizal fungi.</title>
        <authorList>
            <person name="Lofgren L.A."/>
            <person name="Nguyen N.H."/>
            <person name="Vilgalys R."/>
            <person name="Ruytinx J."/>
            <person name="Liao H.L."/>
            <person name="Branco S."/>
            <person name="Kuo A."/>
            <person name="LaButti K."/>
            <person name="Lipzen A."/>
            <person name="Andreopoulos W."/>
            <person name="Pangilinan J."/>
            <person name="Riley R."/>
            <person name="Hundley H."/>
            <person name="Na H."/>
            <person name="Barry K."/>
            <person name="Grigoriev I.V."/>
            <person name="Stajich J.E."/>
            <person name="Kennedy P.G."/>
        </authorList>
    </citation>
    <scope>NUCLEOTIDE SEQUENCE</scope>
    <source>
        <strain evidence="2">DOB743</strain>
    </source>
</reference>
<dbReference type="EMBL" id="JABBWD010000036">
    <property type="protein sequence ID" value="KAG1775130.1"/>
    <property type="molecule type" value="Genomic_DNA"/>
</dbReference>
<feature type="domain" description="N-acetyltransferase" evidence="1">
    <location>
        <begin position="64"/>
        <end position="129"/>
    </location>
</feature>
<comment type="caution">
    <text evidence="2">The sequence shown here is derived from an EMBL/GenBank/DDBJ whole genome shotgun (WGS) entry which is preliminary data.</text>
</comment>
<dbReference type="GO" id="GO:0016747">
    <property type="term" value="F:acyltransferase activity, transferring groups other than amino-acyl groups"/>
    <property type="evidence" value="ECO:0007669"/>
    <property type="project" value="InterPro"/>
</dbReference>
<dbReference type="CDD" id="cd04301">
    <property type="entry name" value="NAT_SF"/>
    <property type="match status" value="1"/>
</dbReference>
<dbReference type="Gene3D" id="3.40.630.30">
    <property type="match status" value="1"/>
</dbReference>